<dbReference type="InterPro" id="IPR003593">
    <property type="entry name" value="AAA+_ATPase"/>
</dbReference>
<keyword evidence="5" id="KW-0029">Amino-acid transport</keyword>
<evidence type="ECO:0000313" key="8">
    <source>
        <dbReference type="Proteomes" id="UP001243009"/>
    </source>
</evidence>
<evidence type="ECO:0000256" key="2">
    <source>
        <dbReference type="ARBA" id="ARBA00022448"/>
    </source>
</evidence>
<proteinExistence type="inferred from homology"/>
<keyword evidence="4 7" id="KW-0067">ATP-binding</keyword>
<accession>A0ABT9E6F5</accession>
<dbReference type="PANTHER" id="PTHR43820:SF4">
    <property type="entry name" value="HIGH-AFFINITY BRANCHED-CHAIN AMINO ACID TRANSPORT ATP-BINDING PROTEIN LIVF"/>
    <property type="match status" value="1"/>
</dbReference>
<keyword evidence="3" id="KW-0547">Nucleotide-binding</keyword>
<dbReference type="Pfam" id="PF00005">
    <property type="entry name" value="ABC_tran"/>
    <property type="match status" value="1"/>
</dbReference>
<evidence type="ECO:0000313" key="7">
    <source>
        <dbReference type="EMBL" id="MDO9711570.1"/>
    </source>
</evidence>
<dbReference type="Proteomes" id="UP001243009">
    <property type="component" value="Unassembled WGS sequence"/>
</dbReference>
<reference evidence="7 8" key="1">
    <citation type="submission" date="2023-08" db="EMBL/GenBank/DDBJ databases">
        <title>The draft genome sequence of Paracraurococcus sp. LOR1-02.</title>
        <authorList>
            <person name="Kingkaew E."/>
            <person name="Tanasupawat S."/>
        </authorList>
    </citation>
    <scope>NUCLEOTIDE SEQUENCE [LARGE SCALE GENOMIC DNA]</scope>
    <source>
        <strain evidence="7 8">LOR1-02</strain>
    </source>
</reference>
<dbReference type="RefSeq" id="WP_305106428.1">
    <property type="nucleotide sequence ID" value="NZ_JAUTWS010000031.1"/>
</dbReference>
<dbReference type="PROSITE" id="PS00211">
    <property type="entry name" value="ABC_TRANSPORTER_1"/>
    <property type="match status" value="1"/>
</dbReference>
<gene>
    <name evidence="7" type="ORF">Q7A36_24700</name>
</gene>
<dbReference type="Gene3D" id="3.40.50.300">
    <property type="entry name" value="P-loop containing nucleotide triphosphate hydrolases"/>
    <property type="match status" value="1"/>
</dbReference>
<dbReference type="PANTHER" id="PTHR43820">
    <property type="entry name" value="HIGH-AFFINITY BRANCHED-CHAIN AMINO ACID TRANSPORT ATP-BINDING PROTEIN LIVF"/>
    <property type="match status" value="1"/>
</dbReference>
<evidence type="ECO:0000259" key="6">
    <source>
        <dbReference type="PROSITE" id="PS50893"/>
    </source>
</evidence>
<protein>
    <submittedName>
        <fullName evidence="7">ABC transporter ATP-binding protein</fullName>
    </submittedName>
</protein>
<dbReference type="InterPro" id="IPR003439">
    <property type="entry name" value="ABC_transporter-like_ATP-bd"/>
</dbReference>
<evidence type="ECO:0000256" key="1">
    <source>
        <dbReference type="ARBA" id="ARBA00005417"/>
    </source>
</evidence>
<feature type="domain" description="ABC transporter" evidence="6">
    <location>
        <begin position="10"/>
        <end position="234"/>
    </location>
</feature>
<dbReference type="InterPro" id="IPR017871">
    <property type="entry name" value="ABC_transporter-like_CS"/>
</dbReference>
<evidence type="ECO:0000256" key="5">
    <source>
        <dbReference type="ARBA" id="ARBA00022970"/>
    </source>
</evidence>
<dbReference type="CDD" id="cd03224">
    <property type="entry name" value="ABC_TM1139_LivF_branched"/>
    <property type="match status" value="1"/>
</dbReference>
<dbReference type="EMBL" id="JAUTWS010000031">
    <property type="protein sequence ID" value="MDO9711570.1"/>
    <property type="molecule type" value="Genomic_DNA"/>
</dbReference>
<dbReference type="InterPro" id="IPR052156">
    <property type="entry name" value="BCAA_Transport_ATP-bd_LivF"/>
</dbReference>
<dbReference type="GO" id="GO:0005524">
    <property type="term" value="F:ATP binding"/>
    <property type="evidence" value="ECO:0007669"/>
    <property type="project" value="UniProtKB-KW"/>
</dbReference>
<comment type="caution">
    <text evidence="7">The sequence shown here is derived from an EMBL/GenBank/DDBJ whole genome shotgun (WGS) entry which is preliminary data.</text>
</comment>
<sequence length="236" mass="25046">MSDVLAAPLLEIAGLNAGYGRSQVLFDLSLTVPATGAIAILGRNGAGKTTLLKTIAGEIRPMSGRIRLGGEEVAGTAPERRARLGIGHVPQEDAIFARMSVRENLLLGGGGAPPKSAIEEMLNFFPKLGTRLNQTAATLSGGERKMLAISRALLGRPRVLLLDEPTEGVWVGVIEEIADRLLDLSKRMSIVLVEQHVELALRVAGAAYVMDRGSIALHGPAAEIRHDPALLRYLAP</sequence>
<comment type="similarity">
    <text evidence="1">Belongs to the ABC transporter superfamily.</text>
</comment>
<dbReference type="SMART" id="SM00382">
    <property type="entry name" value="AAA"/>
    <property type="match status" value="1"/>
</dbReference>
<evidence type="ECO:0000256" key="4">
    <source>
        <dbReference type="ARBA" id="ARBA00022840"/>
    </source>
</evidence>
<evidence type="ECO:0000256" key="3">
    <source>
        <dbReference type="ARBA" id="ARBA00022741"/>
    </source>
</evidence>
<name>A0ABT9E6F5_9PROT</name>
<dbReference type="InterPro" id="IPR027417">
    <property type="entry name" value="P-loop_NTPase"/>
</dbReference>
<dbReference type="SUPFAM" id="SSF52540">
    <property type="entry name" value="P-loop containing nucleoside triphosphate hydrolases"/>
    <property type="match status" value="1"/>
</dbReference>
<keyword evidence="8" id="KW-1185">Reference proteome</keyword>
<organism evidence="7 8">
    <name type="scientific">Paracraurococcus lichenis</name>
    <dbReference type="NCBI Taxonomy" id="3064888"/>
    <lineage>
        <taxon>Bacteria</taxon>
        <taxon>Pseudomonadati</taxon>
        <taxon>Pseudomonadota</taxon>
        <taxon>Alphaproteobacteria</taxon>
        <taxon>Acetobacterales</taxon>
        <taxon>Roseomonadaceae</taxon>
        <taxon>Paracraurococcus</taxon>
    </lineage>
</organism>
<dbReference type="PROSITE" id="PS50893">
    <property type="entry name" value="ABC_TRANSPORTER_2"/>
    <property type="match status" value="1"/>
</dbReference>
<keyword evidence="2" id="KW-0813">Transport</keyword>